<evidence type="ECO:0000256" key="3">
    <source>
        <dbReference type="ARBA" id="ARBA00023235"/>
    </source>
</evidence>
<dbReference type="GO" id="GO:0048029">
    <property type="term" value="F:monosaccharide binding"/>
    <property type="evidence" value="ECO:0007669"/>
    <property type="project" value="TreeGrafter"/>
</dbReference>
<evidence type="ECO:0000256" key="2">
    <source>
        <dbReference type="ARBA" id="ARBA00023152"/>
    </source>
</evidence>
<dbReference type="PANTHER" id="PTHR11469:SF1">
    <property type="entry name" value="GLUCOSE-6-PHOSPHATE ISOMERASE"/>
    <property type="match status" value="1"/>
</dbReference>
<protein>
    <submittedName>
        <fullName evidence="4">Glucose-6-phosphate isomerase</fullName>
    </submittedName>
</protein>
<evidence type="ECO:0000313" key="4">
    <source>
        <dbReference type="EMBL" id="TMQ72382.1"/>
    </source>
</evidence>
<dbReference type="InterPro" id="IPR001672">
    <property type="entry name" value="G6P_Isomerase"/>
</dbReference>
<dbReference type="GO" id="GO:0005829">
    <property type="term" value="C:cytosol"/>
    <property type="evidence" value="ECO:0007669"/>
    <property type="project" value="TreeGrafter"/>
</dbReference>
<keyword evidence="2" id="KW-0324">Glycolysis</keyword>
<gene>
    <name evidence="4" type="ORF">E6K80_02905</name>
</gene>
<comment type="caution">
    <text evidence="4">The sequence shown here is derived from an EMBL/GenBank/DDBJ whole genome shotgun (WGS) entry which is preliminary data.</text>
</comment>
<dbReference type="GO" id="GO:0051156">
    <property type="term" value="P:glucose 6-phosphate metabolic process"/>
    <property type="evidence" value="ECO:0007669"/>
    <property type="project" value="TreeGrafter"/>
</dbReference>
<dbReference type="GO" id="GO:0004347">
    <property type="term" value="F:glucose-6-phosphate isomerase activity"/>
    <property type="evidence" value="ECO:0007669"/>
    <property type="project" value="InterPro"/>
</dbReference>
<evidence type="ECO:0000313" key="5">
    <source>
        <dbReference type="Proteomes" id="UP000319836"/>
    </source>
</evidence>
<dbReference type="GO" id="GO:0006096">
    <property type="term" value="P:glycolytic process"/>
    <property type="evidence" value="ECO:0007669"/>
    <property type="project" value="UniProtKB-KW"/>
</dbReference>
<dbReference type="Proteomes" id="UP000319836">
    <property type="component" value="Unassembled WGS sequence"/>
</dbReference>
<keyword evidence="3 4" id="KW-0413">Isomerase</keyword>
<dbReference type="Gene3D" id="3.40.50.10490">
    <property type="entry name" value="Glucose-6-phosphate isomerase like protein, domain 1"/>
    <property type="match status" value="3"/>
</dbReference>
<organism evidence="4 5">
    <name type="scientific">Eiseniibacteriota bacterium</name>
    <dbReference type="NCBI Taxonomy" id="2212470"/>
    <lineage>
        <taxon>Bacteria</taxon>
        <taxon>Candidatus Eiseniibacteriota</taxon>
    </lineage>
</organism>
<sequence>MSGVELRLPGALERAVRVRLARLDAEGFEGRLDRRDPTLWGRDPARQKVAANRLGWLVAPVTMRAQTEALRAFASEIRGEGFTRAVLLGMGGSSLAPEVLRRSLGVAPGFLDLEVLDNTSPAAVQAIVEGGDPARTLFLVSSKSGATIEVSCFEKVAFAWVAAARGEQAGRAFVAITDPATPLVPAALIGADLDAVLDAASRESAMSEGDASAERNDALRLGAALGELALAGRDKVTLHLGAPLEALGSWIEQLLAESTGKEGKGLVPIVDEPLGPPSAYGADRVIVSVTVGVPVTEVSRRLQALEDAGHPVLSWSRADANALGAEFMRWEKATAVAGAVLDIDPFDEPNVSEAKQATQALLDRFLAAGELPRPAPIAAARGVEVVAPAAIAETLRPHVSDASDPFAWAAATAGLARPGDYFALLAYLHETPERRTRLERLRELVRGHSGLATTLGFGPRFQHSTGQLHKGGPNRGVFLQIVTSEGDRPIPGERYGFRTLQRAQALGDYQVLERRGRRVVRLDLGEAIEPGLDALAETFAAATRA</sequence>
<dbReference type="AlphaFoldDB" id="A0A538U904"/>
<accession>A0A538U904</accession>
<keyword evidence="1" id="KW-0312">Gluconeogenesis</keyword>
<dbReference type="GO" id="GO:0006094">
    <property type="term" value="P:gluconeogenesis"/>
    <property type="evidence" value="ECO:0007669"/>
    <property type="project" value="UniProtKB-KW"/>
</dbReference>
<dbReference type="PANTHER" id="PTHR11469">
    <property type="entry name" value="GLUCOSE-6-PHOSPHATE ISOMERASE"/>
    <property type="match status" value="1"/>
</dbReference>
<evidence type="ECO:0000256" key="1">
    <source>
        <dbReference type="ARBA" id="ARBA00022432"/>
    </source>
</evidence>
<dbReference type="SUPFAM" id="SSF53697">
    <property type="entry name" value="SIS domain"/>
    <property type="match status" value="1"/>
</dbReference>
<dbReference type="GO" id="GO:0097367">
    <property type="term" value="F:carbohydrate derivative binding"/>
    <property type="evidence" value="ECO:0007669"/>
    <property type="project" value="InterPro"/>
</dbReference>
<dbReference type="Pfam" id="PF00342">
    <property type="entry name" value="PGI"/>
    <property type="match status" value="1"/>
</dbReference>
<reference evidence="4 5" key="1">
    <citation type="journal article" date="2019" name="Nat. Microbiol.">
        <title>Mediterranean grassland soil C-N compound turnover is dependent on rainfall and depth, and is mediated by genomically divergent microorganisms.</title>
        <authorList>
            <person name="Diamond S."/>
            <person name="Andeer P.F."/>
            <person name="Li Z."/>
            <person name="Crits-Christoph A."/>
            <person name="Burstein D."/>
            <person name="Anantharaman K."/>
            <person name="Lane K.R."/>
            <person name="Thomas B.C."/>
            <person name="Pan C."/>
            <person name="Northen T.R."/>
            <person name="Banfield J.F."/>
        </authorList>
    </citation>
    <scope>NUCLEOTIDE SEQUENCE [LARGE SCALE GENOMIC DNA]</scope>
    <source>
        <strain evidence="4">WS_10</strain>
    </source>
</reference>
<name>A0A538U904_UNCEI</name>
<proteinExistence type="predicted"/>
<dbReference type="EMBL" id="VBPA01000063">
    <property type="protein sequence ID" value="TMQ72382.1"/>
    <property type="molecule type" value="Genomic_DNA"/>
</dbReference>
<dbReference type="PROSITE" id="PS51463">
    <property type="entry name" value="P_GLUCOSE_ISOMERASE_3"/>
    <property type="match status" value="1"/>
</dbReference>
<dbReference type="InterPro" id="IPR046348">
    <property type="entry name" value="SIS_dom_sf"/>
</dbReference>